<comment type="subcellular location">
    <subcellularLocation>
        <location evidence="1">Cell inner membrane</location>
        <topology evidence="1">Single-pass membrane protein</topology>
    </subcellularLocation>
</comment>
<evidence type="ECO:0000256" key="5">
    <source>
        <dbReference type="ARBA" id="ARBA00022519"/>
    </source>
</evidence>
<dbReference type="InterPro" id="IPR012902">
    <property type="entry name" value="N_methyl_site"/>
</dbReference>
<keyword evidence="8" id="KW-0472">Membrane</keyword>
<proteinExistence type="inferred from homology"/>
<evidence type="ECO:0000256" key="9">
    <source>
        <dbReference type="ARBA" id="ARBA00025772"/>
    </source>
</evidence>
<name>A0A7G9RNH9_9BURK</name>
<comment type="similarity">
    <text evidence="9">Belongs to the GSP H family.</text>
</comment>
<accession>A0A7G9RNH9</accession>
<dbReference type="Pfam" id="PF12019">
    <property type="entry name" value="GspH"/>
    <property type="match status" value="1"/>
</dbReference>
<reference evidence="12 13" key="1">
    <citation type="submission" date="2020-08" db="EMBL/GenBank/DDBJ databases">
        <title>Genome sequence of Diaphorobacter ruginosibacter DSM 27467T.</title>
        <authorList>
            <person name="Hyun D.-W."/>
            <person name="Bae J.-W."/>
        </authorList>
    </citation>
    <scope>NUCLEOTIDE SEQUENCE [LARGE SCALE GENOMIC DNA]</scope>
    <source>
        <strain evidence="12 13">DSM 27467</strain>
    </source>
</reference>
<dbReference type="EMBL" id="CP060714">
    <property type="protein sequence ID" value="QNN57154.1"/>
    <property type="molecule type" value="Genomic_DNA"/>
</dbReference>
<dbReference type="InterPro" id="IPR045584">
    <property type="entry name" value="Pilin-like"/>
</dbReference>
<sequence length="176" mass="18697">MTLVELLCVLALLAILATLATPGVGSQISRLRIHQSASELKGALLLARSEAVRRGEDIKIRKHNVLDHGACSSIAASDWSCGWIVFLDRNNNGTFEERAPITHDSDELLQVFTPGRGTVVHFSSHASVLTVNRWGALNGIGASFTISSHVIDSAQGIIICISSGGRIRAIDGGVCT</sequence>
<dbReference type="RefSeq" id="WP_187597419.1">
    <property type="nucleotide sequence ID" value="NZ_CP060714.1"/>
</dbReference>
<dbReference type="InterPro" id="IPR022346">
    <property type="entry name" value="T2SS_GspH"/>
</dbReference>
<keyword evidence="6" id="KW-0812">Transmembrane</keyword>
<keyword evidence="5" id="KW-0997">Cell inner membrane</keyword>
<evidence type="ECO:0000256" key="4">
    <source>
        <dbReference type="ARBA" id="ARBA00022481"/>
    </source>
</evidence>
<protein>
    <recommendedName>
        <fullName evidence="2">Type II secretion system protein H</fullName>
    </recommendedName>
    <alternativeName>
        <fullName evidence="10">General secretion pathway protein H</fullName>
    </alternativeName>
</protein>
<evidence type="ECO:0000313" key="13">
    <source>
        <dbReference type="Proteomes" id="UP000515811"/>
    </source>
</evidence>
<evidence type="ECO:0000256" key="6">
    <source>
        <dbReference type="ARBA" id="ARBA00022692"/>
    </source>
</evidence>
<dbReference type="Gene3D" id="3.55.40.10">
    <property type="entry name" value="minor pseudopilin epsh domain"/>
    <property type="match status" value="1"/>
</dbReference>
<evidence type="ECO:0000256" key="3">
    <source>
        <dbReference type="ARBA" id="ARBA00022475"/>
    </source>
</evidence>
<dbReference type="NCBIfam" id="TIGR02532">
    <property type="entry name" value="IV_pilin_GFxxxE"/>
    <property type="match status" value="1"/>
</dbReference>
<evidence type="ECO:0000256" key="8">
    <source>
        <dbReference type="ARBA" id="ARBA00023136"/>
    </source>
</evidence>
<dbReference type="Proteomes" id="UP000515811">
    <property type="component" value="Chromosome"/>
</dbReference>
<dbReference type="GO" id="GO:0015627">
    <property type="term" value="C:type II protein secretion system complex"/>
    <property type="evidence" value="ECO:0007669"/>
    <property type="project" value="InterPro"/>
</dbReference>
<dbReference type="SUPFAM" id="SSF54523">
    <property type="entry name" value="Pili subunits"/>
    <property type="match status" value="1"/>
</dbReference>
<dbReference type="AlphaFoldDB" id="A0A7G9RNH9"/>
<keyword evidence="7" id="KW-1133">Transmembrane helix</keyword>
<evidence type="ECO:0000259" key="11">
    <source>
        <dbReference type="Pfam" id="PF12019"/>
    </source>
</evidence>
<evidence type="ECO:0000256" key="10">
    <source>
        <dbReference type="ARBA" id="ARBA00030775"/>
    </source>
</evidence>
<dbReference type="KEGG" id="drg:H9K76_22245"/>
<keyword evidence="3" id="KW-1003">Cell membrane</keyword>
<feature type="domain" description="General secretion pathway GspH" evidence="11">
    <location>
        <begin position="37"/>
        <end position="165"/>
    </location>
</feature>
<dbReference type="GO" id="GO:0005886">
    <property type="term" value="C:plasma membrane"/>
    <property type="evidence" value="ECO:0007669"/>
    <property type="project" value="UniProtKB-SubCell"/>
</dbReference>
<dbReference type="GO" id="GO:0015628">
    <property type="term" value="P:protein secretion by the type II secretion system"/>
    <property type="evidence" value="ECO:0007669"/>
    <property type="project" value="InterPro"/>
</dbReference>
<organism evidence="12 13">
    <name type="scientific">Diaphorobacter ruginosibacter</name>
    <dbReference type="NCBI Taxonomy" id="1715720"/>
    <lineage>
        <taxon>Bacteria</taxon>
        <taxon>Pseudomonadati</taxon>
        <taxon>Pseudomonadota</taxon>
        <taxon>Betaproteobacteria</taxon>
        <taxon>Burkholderiales</taxon>
        <taxon>Comamonadaceae</taxon>
        <taxon>Diaphorobacter</taxon>
    </lineage>
</organism>
<evidence type="ECO:0000256" key="1">
    <source>
        <dbReference type="ARBA" id="ARBA00004377"/>
    </source>
</evidence>
<evidence type="ECO:0000313" key="12">
    <source>
        <dbReference type="EMBL" id="QNN57154.1"/>
    </source>
</evidence>
<gene>
    <name evidence="12" type="ORF">H9K76_22245</name>
</gene>
<keyword evidence="13" id="KW-1185">Reference proteome</keyword>
<evidence type="ECO:0000256" key="2">
    <source>
        <dbReference type="ARBA" id="ARBA00021549"/>
    </source>
</evidence>
<keyword evidence="4" id="KW-0488">Methylation</keyword>
<evidence type="ECO:0000256" key="7">
    <source>
        <dbReference type="ARBA" id="ARBA00022989"/>
    </source>
</evidence>